<dbReference type="SUPFAM" id="SSF53850">
    <property type="entry name" value="Periplasmic binding protein-like II"/>
    <property type="match status" value="1"/>
</dbReference>
<dbReference type="PRINTS" id="PR00039">
    <property type="entry name" value="HTHLYSR"/>
</dbReference>
<evidence type="ECO:0000256" key="5">
    <source>
        <dbReference type="ARBA" id="ARBA00023163"/>
    </source>
</evidence>
<evidence type="ECO:0000259" key="6">
    <source>
        <dbReference type="PROSITE" id="PS50931"/>
    </source>
</evidence>
<keyword evidence="2" id="KW-0805">Transcription regulation</keyword>
<dbReference type="GO" id="GO:0009089">
    <property type="term" value="P:lysine biosynthetic process via diaminopimelate"/>
    <property type="evidence" value="ECO:0007669"/>
    <property type="project" value="TreeGrafter"/>
</dbReference>
<gene>
    <name evidence="7" type="ORF">AGR2A_pa20013</name>
</gene>
<reference evidence="7 8" key="1">
    <citation type="submission" date="2016-01" db="EMBL/GenBank/DDBJ databases">
        <authorList>
            <person name="Regsiter A."/>
            <person name="william w."/>
        </authorList>
    </citation>
    <scope>NUCLEOTIDE SEQUENCE [LARGE SCALE GENOMIC DNA]</scope>
    <source>
        <strain evidence="7 8">CFBP 5494</strain>
    </source>
</reference>
<dbReference type="Pfam" id="PF03466">
    <property type="entry name" value="LysR_substrate"/>
    <property type="match status" value="1"/>
</dbReference>
<dbReference type="SUPFAM" id="SSF46785">
    <property type="entry name" value="Winged helix' DNA-binding domain"/>
    <property type="match status" value="1"/>
</dbReference>
<dbReference type="GO" id="GO:0043565">
    <property type="term" value="F:sequence-specific DNA binding"/>
    <property type="evidence" value="ECO:0007669"/>
    <property type="project" value="TreeGrafter"/>
</dbReference>
<keyword evidence="3" id="KW-0238">DNA-binding</keyword>
<keyword evidence="5" id="KW-0804">Transcription</keyword>
<evidence type="ECO:0000256" key="2">
    <source>
        <dbReference type="ARBA" id="ARBA00023015"/>
    </source>
</evidence>
<dbReference type="PANTHER" id="PTHR30427">
    <property type="entry name" value="TRANSCRIPTIONAL ACTIVATOR PROTEIN LYSR"/>
    <property type="match status" value="1"/>
</dbReference>
<dbReference type="Proteomes" id="UP000191933">
    <property type="component" value="Unassembled WGS sequence"/>
</dbReference>
<dbReference type="PROSITE" id="PS50931">
    <property type="entry name" value="HTH_LYSR"/>
    <property type="match status" value="1"/>
</dbReference>
<evidence type="ECO:0000256" key="1">
    <source>
        <dbReference type="ARBA" id="ARBA00009437"/>
    </source>
</evidence>
<keyword evidence="4" id="KW-0010">Activator</keyword>
<organism evidence="7 8">
    <name type="scientific">Agrobacterium genomosp. 2 str. CFBP 5494</name>
    <dbReference type="NCBI Taxonomy" id="1183436"/>
    <lineage>
        <taxon>Bacteria</taxon>
        <taxon>Pseudomonadati</taxon>
        <taxon>Pseudomonadota</taxon>
        <taxon>Alphaproteobacteria</taxon>
        <taxon>Hyphomicrobiales</taxon>
        <taxon>Rhizobiaceae</taxon>
        <taxon>Rhizobium/Agrobacterium group</taxon>
        <taxon>Agrobacterium</taxon>
        <taxon>Agrobacterium tumefaciens complex</taxon>
    </lineage>
</organism>
<sequence length="314" mass="34647">MRYSHVEAFRAVMMSGSTTAAAEILHTSQPNVSRSISQLERETGLKLFERIPGKLVPTSDGLLFFKDVQRSFAGLRHLEEAAKRIRRFSGGSLTVAAIQILALGLIPRTIKHFAASYPEASLAIHTGHSSAVTQWVDDQICDIGLVSQLNETFGVDHEHLYQLEAVCVMPRGHRLEDKSSISPGDLAEEPFISVPRNEFGHSEIDALFENESITRQINLETSYSSITCSLVAQGLGVAVVNPLAALDYRHTPIVTRPFSPSIIHNGYVIFHKGRRNDRLITSFIDTLKAALCNDLDALASSARQQHFPDLYARG</sequence>
<comment type="caution">
    <text evidence="7">The sequence shown here is derived from an EMBL/GenBank/DDBJ whole genome shotgun (WGS) entry which is preliminary data.</text>
</comment>
<dbReference type="Gene3D" id="1.10.10.10">
    <property type="entry name" value="Winged helix-like DNA-binding domain superfamily/Winged helix DNA-binding domain"/>
    <property type="match status" value="1"/>
</dbReference>
<dbReference type="InterPro" id="IPR000847">
    <property type="entry name" value="LysR_HTH_N"/>
</dbReference>
<dbReference type="Gene3D" id="3.40.190.290">
    <property type="match status" value="1"/>
</dbReference>
<comment type="similarity">
    <text evidence="1">Belongs to the LysR transcriptional regulatory family.</text>
</comment>
<dbReference type="PANTHER" id="PTHR30427:SF1">
    <property type="entry name" value="TRANSCRIPTIONAL ACTIVATOR PROTEIN LYSR"/>
    <property type="match status" value="1"/>
</dbReference>
<dbReference type="InterPro" id="IPR005119">
    <property type="entry name" value="LysR_subst-bd"/>
</dbReference>
<accession>A0A9W5F2L3</accession>
<dbReference type="EMBL" id="FBVY01000040">
    <property type="protein sequence ID" value="CUX01632.1"/>
    <property type="molecule type" value="Genomic_DNA"/>
</dbReference>
<protein>
    <submittedName>
        <fullName evidence="7">LysR family transcriptional regulator</fullName>
    </submittedName>
</protein>
<name>A0A9W5F2L3_9HYPH</name>
<dbReference type="AlphaFoldDB" id="A0A9W5F2L3"/>
<dbReference type="GO" id="GO:0003700">
    <property type="term" value="F:DNA-binding transcription factor activity"/>
    <property type="evidence" value="ECO:0007669"/>
    <property type="project" value="InterPro"/>
</dbReference>
<evidence type="ECO:0000256" key="3">
    <source>
        <dbReference type="ARBA" id="ARBA00023125"/>
    </source>
</evidence>
<evidence type="ECO:0000313" key="8">
    <source>
        <dbReference type="Proteomes" id="UP000191933"/>
    </source>
</evidence>
<dbReference type="InterPro" id="IPR036390">
    <property type="entry name" value="WH_DNA-bd_sf"/>
</dbReference>
<feature type="domain" description="HTH lysR-type" evidence="6">
    <location>
        <begin position="1"/>
        <end position="58"/>
    </location>
</feature>
<proteinExistence type="inferred from homology"/>
<dbReference type="InterPro" id="IPR036388">
    <property type="entry name" value="WH-like_DNA-bd_sf"/>
</dbReference>
<evidence type="ECO:0000313" key="7">
    <source>
        <dbReference type="EMBL" id="CUX01632.1"/>
    </source>
</evidence>
<keyword evidence="8" id="KW-1185">Reference proteome</keyword>
<dbReference type="Pfam" id="PF00126">
    <property type="entry name" value="HTH_1"/>
    <property type="match status" value="1"/>
</dbReference>
<dbReference type="RefSeq" id="WP_187306678.1">
    <property type="nucleotide sequence ID" value="NZ_LT009720.1"/>
</dbReference>
<evidence type="ECO:0000256" key="4">
    <source>
        <dbReference type="ARBA" id="ARBA00023159"/>
    </source>
</evidence>
<dbReference type="GO" id="GO:0010628">
    <property type="term" value="P:positive regulation of gene expression"/>
    <property type="evidence" value="ECO:0007669"/>
    <property type="project" value="TreeGrafter"/>
</dbReference>